<proteinExistence type="predicted"/>
<dbReference type="Proteomes" id="UP000825729">
    <property type="component" value="Unassembled WGS sequence"/>
</dbReference>
<protein>
    <submittedName>
        <fullName evidence="1">Uncharacterized protein</fullName>
    </submittedName>
</protein>
<keyword evidence="2" id="KW-1185">Reference proteome</keyword>
<sequence length="84" mass="9179">MAKGALCEGVKASALENVGQKGGCTLKGECTTAPGVEEDKGGIFGGRGTPERVQFFMVCYLPSYSRKNQNHLFVRCYHFIFLLD</sequence>
<accession>A0AAV7E2K3</accession>
<reference evidence="1 2" key="1">
    <citation type="submission" date="2021-07" db="EMBL/GenBank/DDBJ databases">
        <title>The Aristolochia fimbriata genome: insights into angiosperm evolution, floral development and chemical biosynthesis.</title>
        <authorList>
            <person name="Jiao Y."/>
        </authorList>
    </citation>
    <scope>NUCLEOTIDE SEQUENCE [LARGE SCALE GENOMIC DNA]</scope>
    <source>
        <strain evidence="1">IBCAS-2021</strain>
        <tissue evidence="1">Leaf</tissue>
    </source>
</reference>
<comment type="caution">
    <text evidence="1">The sequence shown here is derived from an EMBL/GenBank/DDBJ whole genome shotgun (WGS) entry which is preliminary data.</text>
</comment>
<dbReference type="AlphaFoldDB" id="A0AAV7E2K3"/>
<evidence type="ECO:0000313" key="1">
    <source>
        <dbReference type="EMBL" id="KAG9442036.1"/>
    </source>
</evidence>
<evidence type="ECO:0000313" key="2">
    <source>
        <dbReference type="Proteomes" id="UP000825729"/>
    </source>
</evidence>
<name>A0AAV7E2K3_ARIFI</name>
<gene>
    <name evidence="1" type="ORF">H6P81_017890</name>
</gene>
<dbReference type="EMBL" id="JAINDJ010000007">
    <property type="protein sequence ID" value="KAG9442036.1"/>
    <property type="molecule type" value="Genomic_DNA"/>
</dbReference>
<organism evidence="1 2">
    <name type="scientific">Aristolochia fimbriata</name>
    <name type="common">White veined hardy Dutchman's pipe vine</name>
    <dbReference type="NCBI Taxonomy" id="158543"/>
    <lineage>
        <taxon>Eukaryota</taxon>
        <taxon>Viridiplantae</taxon>
        <taxon>Streptophyta</taxon>
        <taxon>Embryophyta</taxon>
        <taxon>Tracheophyta</taxon>
        <taxon>Spermatophyta</taxon>
        <taxon>Magnoliopsida</taxon>
        <taxon>Magnoliidae</taxon>
        <taxon>Piperales</taxon>
        <taxon>Aristolochiaceae</taxon>
        <taxon>Aristolochia</taxon>
    </lineage>
</organism>